<dbReference type="STRING" id="246199.CUS_4786"/>
<comment type="caution">
    <text evidence="1">The sequence shown here is derived from an EMBL/GenBank/DDBJ whole genome shotgun (WGS) entry which is preliminary data.</text>
</comment>
<dbReference type="Proteomes" id="UP000004259">
    <property type="component" value="Unassembled WGS sequence"/>
</dbReference>
<name>E9SAB1_RUMAL</name>
<dbReference type="AlphaFoldDB" id="E9SAB1"/>
<dbReference type="InterPro" id="IPR049215">
    <property type="entry name" value="DUF6809"/>
</dbReference>
<gene>
    <name evidence="1" type="ORF">CUS_4786</name>
</gene>
<organism evidence="1 2">
    <name type="scientific">Ruminococcus albus 8</name>
    <dbReference type="NCBI Taxonomy" id="246199"/>
    <lineage>
        <taxon>Bacteria</taxon>
        <taxon>Bacillati</taxon>
        <taxon>Bacillota</taxon>
        <taxon>Clostridia</taxon>
        <taxon>Eubacteriales</taxon>
        <taxon>Oscillospiraceae</taxon>
        <taxon>Ruminococcus</taxon>
    </lineage>
</organism>
<sequence length="84" mass="9706">MGIILDLYYGKLQPLGESCSSEYIKTIEKLRNIEEEMVRQYPDCSDILDKYKNANATLNDIIAFDNFERGYKFGARIIMASMEP</sequence>
<keyword evidence="2" id="KW-1185">Reference proteome</keyword>
<dbReference type="Pfam" id="PF20648">
    <property type="entry name" value="DUF6809"/>
    <property type="match status" value="1"/>
</dbReference>
<proteinExistence type="predicted"/>
<reference evidence="1 2" key="1">
    <citation type="submission" date="2011-02" db="EMBL/GenBank/DDBJ databases">
        <authorList>
            <person name="Nelson K.E."/>
            <person name="Sutton G."/>
            <person name="Torralba M."/>
            <person name="Durkin S."/>
            <person name="Harkins D."/>
            <person name="Montgomery R."/>
            <person name="Ziemer C."/>
            <person name="Klaassens E."/>
            <person name="Ocuiv P."/>
            <person name="Morrison M."/>
        </authorList>
    </citation>
    <scope>NUCLEOTIDE SEQUENCE [LARGE SCALE GENOMIC DNA]</scope>
    <source>
        <strain evidence="1 2">8</strain>
    </source>
</reference>
<protein>
    <submittedName>
        <fullName evidence="1">Uncharacterized protein</fullName>
    </submittedName>
</protein>
<dbReference type="EMBL" id="ADKM02000052">
    <property type="protein sequence ID" value="EGC03791.1"/>
    <property type="molecule type" value="Genomic_DNA"/>
</dbReference>
<dbReference type="RefSeq" id="WP_002848017.1">
    <property type="nucleotide sequence ID" value="NZ_ADKM02000052.1"/>
</dbReference>
<dbReference type="OrthoDB" id="2084615at2"/>
<evidence type="ECO:0000313" key="1">
    <source>
        <dbReference type="EMBL" id="EGC03791.1"/>
    </source>
</evidence>
<accession>E9SAB1</accession>
<evidence type="ECO:0000313" key="2">
    <source>
        <dbReference type="Proteomes" id="UP000004259"/>
    </source>
</evidence>